<dbReference type="EMBL" id="JAUSTN010000002">
    <property type="protein sequence ID" value="MDQ0274354.1"/>
    <property type="molecule type" value="Genomic_DNA"/>
</dbReference>
<dbReference type="RefSeq" id="WP_023055221.1">
    <property type="nucleotide sequence ID" value="NZ_JAUSTN010000002.1"/>
</dbReference>
<protein>
    <submittedName>
        <fullName evidence="1">Myosin-crossreactive antigen</fullName>
    </submittedName>
</protein>
<reference evidence="1 2" key="1">
    <citation type="submission" date="2023-07" db="EMBL/GenBank/DDBJ databases">
        <title>Genomic Encyclopedia of Type Strains, Phase IV (KMG-IV): sequencing the most valuable type-strain genomes for metagenomic binning, comparative biology and taxonomic classification.</title>
        <authorList>
            <person name="Goeker M."/>
        </authorList>
    </citation>
    <scope>NUCLEOTIDE SEQUENCE [LARGE SCALE GENOMIC DNA]</scope>
    <source>
        <strain evidence="1 2">DSM 22616</strain>
    </source>
</reference>
<comment type="caution">
    <text evidence="1">The sequence shown here is derived from an EMBL/GenBank/DDBJ whole genome shotgun (WGS) entry which is preliminary data.</text>
</comment>
<gene>
    <name evidence="1" type="ORF">J2S72_000362</name>
</gene>
<sequence>MIKFILGAKGVGKTRWLIENANEDMAQGNGNIAFVEVDDDHIFSLDYNIRLINATEYNLNDLESFYGFICGLCAMDYDLQKIYVDGIYKVLNLSITDLEYLHKKLESVKDAASREIYINVDYLQSDMSDYLKENSIEITSDEVK</sequence>
<evidence type="ECO:0000313" key="1">
    <source>
        <dbReference type="EMBL" id="MDQ0274354.1"/>
    </source>
</evidence>
<name>A0ABU0AU23_9FIRM</name>
<evidence type="ECO:0000313" key="2">
    <source>
        <dbReference type="Proteomes" id="UP001236559"/>
    </source>
</evidence>
<accession>A0ABU0AU23</accession>
<dbReference type="Proteomes" id="UP001236559">
    <property type="component" value="Unassembled WGS sequence"/>
</dbReference>
<organism evidence="1 2">
    <name type="scientific">Peptoniphilus koenoeneniae</name>
    <dbReference type="NCBI Taxonomy" id="507751"/>
    <lineage>
        <taxon>Bacteria</taxon>
        <taxon>Bacillati</taxon>
        <taxon>Bacillota</taxon>
        <taxon>Tissierellia</taxon>
        <taxon>Tissierellales</taxon>
        <taxon>Peptoniphilaceae</taxon>
        <taxon>Peptoniphilus</taxon>
    </lineage>
</organism>
<keyword evidence="2" id="KW-1185">Reference proteome</keyword>
<proteinExistence type="predicted"/>